<reference evidence="1" key="1">
    <citation type="journal article" date="2014" name="Front. Microbiol.">
        <title>High frequency of phylogenetically diverse reductive dehalogenase-homologous genes in deep subseafloor sedimentary metagenomes.</title>
        <authorList>
            <person name="Kawai M."/>
            <person name="Futagami T."/>
            <person name="Toyoda A."/>
            <person name="Takaki Y."/>
            <person name="Nishi S."/>
            <person name="Hori S."/>
            <person name="Arai W."/>
            <person name="Tsubouchi T."/>
            <person name="Morono Y."/>
            <person name="Uchiyama I."/>
            <person name="Ito T."/>
            <person name="Fujiyama A."/>
            <person name="Inagaki F."/>
            <person name="Takami H."/>
        </authorList>
    </citation>
    <scope>NUCLEOTIDE SEQUENCE</scope>
    <source>
        <strain evidence="1">Expedition CK06-06</strain>
    </source>
</reference>
<feature type="non-terminal residue" evidence="1">
    <location>
        <position position="1"/>
    </location>
</feature>
<protein>
    <submittedName>
        <fullName evidence="1">Uncharacterized protein</fullName>
    </submittedName>
</protein>
<proteinExistence type="predicted"/>
<dbReference type="EMBL" id="BARV01030735">
    <property type="protein sequence ID" value="GAI44564.1"/>
    <property type="molecule type" value="Genomic_DNA"/>
</dbReference>
<gene>
    <name evidence="1" type="ORF">S06H3_48769</name>
</gene>
<evidence type="ECO:0000313" key="1">
    <source>
        <dbReference type="EMBL" id="GAI44564.1"/>
    </source>
</evidence>
<organism evidence="1">
    <name type="scientific">marine sediment metagenome</name>
    <dbReference type="NCBI Taxonomy" id="412755"/>
    <lineage>
        <taxon>unclassified sequences</taxon>
        <taxon>metagenomes</taxon>
        <taxon>ecological metagenomes</taxon>
    </lineage>
</organism>
<sequence>GEDDEKRGVYWRRRRSENLEDRQDDVLKQLHRQILPMLKNQLAKLTGIDVSPIKDPWREALGAEIEAMEADRFRLLWQDGLPDVLEASLKPFRGRLEVSYSIVSKINNKL</sequence>
<name>X1QMU1_9ZZZZ</name>
<comment type="caution">
    <text evidence="1">The sequence shown here is derived from an EMBL/GenBank/DDBJ whole genome shotgun (WGS) entry which is preliminary data.</text>
</comment>
<accession>X1QMU1</accession>
<dbReference type="AlphaFoldDB" id="X1QMU1"/>